<dbReference type="InterPro" id="IPR023210">
    <property type="entry name" value="NADP_OxRdtase_dom"/>
</dbReference>
<dbReference type="PANTHER" id="PTHR43364">
    <property type="entry name" value="NADH-SPECIFIC METHYLGLYOXAL REDUCTASE-RELATED"/>
    <property type="match status" value="1"/>
</dbReference>
<comment type="caution">
    <text evidence="2">The sequence shown here is derived from an EMBL/GenBank/DDBJ whole genome shotgun (WGS) entry which is preliminary data.</text>
</comment>
<gene>
    <name evidence="2" type="ORF">GCM10009836_02190</name>
</gene>
<dbReference type="Gene3D" id="3.20.20.100">
    <property type="entry name" value="NADP-dependent oxidoreductase domain"/>
    <property type="match status" value="1"/>
</dbReference>
<evidence type="ECO:0000313" key="3">
    <source>
        <dbReference type="Proteomes" id="UP001500449"/>
    </source>
</evidence>
<evidence type="ECO:0000313" key="2">
    <source>
        <dbReference type="EMBL" id="GAA1828019.1"/>
    </source>
</evidence>
<proteinExistence type="predicted"/>
<evidence type="ECO:0000259" key="1">
    <source>
        <dbReference type="Pfam" id="PF00248"/>
    </source>
</evidence>
<dbReference type="EMBL" id="BAAAQK010000001">
    <property type="protein sequence ID" value="GAA1828019.1"/>
    <property type="molecule type" value="Genomic_DNA"/>
</dbReference>
<dbReference type="Proteomes" id="UP001500449">
    <property type="component" value="Unassembled WGS sequence"/>
</dbReference>
<dbReference type="SUPFAM" id="SSF51430">
    <property type="entry name" value="NAD(P)-linked oxidoreductase"/>
    <property type="match status" value="1"/>
</dbReference>
<dbReference type="CDD" id="cd19091">
    <property type="entry name" value="AKR_PsAKR"/>
    <property type="match status" value="1"/>
</dbReference>
<protein>
    <submittedName>
        <fullName evidence="2">Aldo/keto reductase</fullName>
    </submittedName>
</protein>
<dbReference type="InterPro" id="IPR036812">
    <property type="entry name" value="NAD(P)_OxRdtase_dom_sf"/>
</dbReference>
<feature type="domain" description="NADP-dependent oxidoreductase" evidence="1">
    <location>
        <begin position="15"/>
        <end position="314"/>
    </location>
</feature>
<reference evidence="2 3" key="1">
    <citation type="journal article" date="2019" name="Int. J. Syst. Evol. Microbiol.">
        <title>The Global Catalogue of Microorganisms (GCM) 10K type strain sequencing project: providing services to taxonomists for standard genome sequencing and annotation.</title>
        <authorList>
            <consortium name="The Broad Institute Genomics Platform"/>
            <consortium name="The Broad Institute Genome Sequencing Center for Infectious Disease"/>
            <person name="Wu L."/>
            <person name="Ma J."/>
        </authorList>
    </citation>
    <scope>NUCLEOTIDE SEQUENCE [LARGE SCALE GENOMIC DNA]</scope>
    <source>
        <strain evidence="2 3">JCM 16009</strain>
    </source>
</reference>
<dbReference type="RefSeq" id="WP_344411594.1">
    <property type="nucleotide sequence ID" value="NZ_BAAAQK010000001.1"/>
</dbReference>
<dbReference type="Pfam" id="PF00248">
    <property type="entry name" value="Aldo_ket_red"/>
    <property type="match status" value="1"/>
</dbReference>
<accession>A0ABN2MIH5</accession>
<organism evidence="2 3">
    <name type="scientific">Pseudonocardia ailaonensis</name>
    <dbReference type="NCBI Taxonomy" id="367279"/>
    <lineage>
        <taxon>Bacteria</taxon>
        <taxon>Bacillati</taxon>
        <taxon>Actinomycetota</taxon>
        <taxon>Actinomycetes</taxon>
        <taxon>Pseudonocardiales</taxon>
        <taxon>Pseudonocardiaceae</taxon>
        <taxon>Pseudonocardia</taxon>
    </lineage>
</organism>
<keyword evidence="3" id="KW-1185">Reference proteome</keyword>
<sequence>MEYVPLGRTGLFVSRLALGAMTFGEGGGPLQRLDEQGAAALVGEALDRGITFFNTAATYSGGRSEEILGKALRAHRDEVVIATKVSGNTAASPAERRLSRRHIHRSVDASLRRLGTDHIDVYLAHNFDPVTPLEETLEAFDSIVRQGKVQYLGFSSWPAWAAAEARGIQERNGWHTFCASESYYSLVGRDLEHELIPYCEHAGIGVLAWSPLAMGFLAGRYTRGDIGEQAGRFASYDVVPPFDLEHGHDVLDVVREIAAHHGATPAQVSLAWILTRDVVSSILVGASSLTQLTDNLGAVDLALTPAEIESLDKITTPPPIYPGWIRQAMAERRVRQGQPTDSDVKIRI</sequence>
<dbReference type="PANTHER" id="PTHR43364:SF18">
    <property type="entry name" value="OXIDOREDUCTASE"/>
    <property type="match status" value="1"/>
</dbReference>
<name>A0ABN2MIH5_9PSEU</name>
<dbReference type="InterPro" id="IPR050523">
    <property type="entry name" value="AKR_Detox_Biosynth"/>
</dbReference>